<dbReference type="GO" id="GO:0005886">
    <property type="term" value="C:plasma membrane"/>
    <property type="evidence" value="ECO:0007669"/>
    <property type="project" value="TreeGrafter"/>
</dbReference>
<gene>
    <name evidence="5" type="ORF">HCN44_009972</name>
</gene>
<name>A0A835CZ99_APHGI</name>
<dbReference type="EMBL" id="JACMRX010000001">
    <property type="protein sequence ID" value="KAF7998450.1"/>
    <property type="molecule type" value="Genomic_DNA"/>
</dbReference>
<keyword evidence="2" id="KW-0677">Repeat</keyword>
<dbReference type="InterPro" id="IPR037104">
    <property type="entry name" value="Annexin_sf"/>
</dbReference>
<dbReference type="GO" id="GO:0012506">
    <property type="term" value="C:vesicle membrane"/>
    <property type="evidence" value="ECO:0007669"/>
    <property type="project" value="TreeGrafter"/>
</dbReference>
<comment type="caution">
    <text evidence="5">The sequence shown here is derived from an EMBL/GenBank/DDBJ whole genome shotgun (WGS) entry which is preliminary data.</text>
</comment>
<sequence length="440" mass="48960">MNGYGYGQGSQEPLRGQNSSGMSYQLGRGMPMQTQATPCPNVTVPFPAQPTPYSNNSASYPGLQTAPYPSQPPQAHSSYSGIYQPQAVSYPGQAMSQPPQQAYPSQASQASYQGHYGAVPNPMAQTPPFNPMYTVQPTAPPACSQSNNEYDYALPTNYLTSASSSQVAPLTTNTQFAGKLTPTVLHNPNFNAANDAKVLQKAINGHETDKEAIITILSNRNNQHRQSIANSFKILDGKNLIEELKSGLSGKFEDLIVAMMTPIIDYYVKEVHDSIWGMSTNEDVLIIILCTLRNHDIQQISASYEKKYGESLQSHIRGITPGYLDRLLESFCHGKRDESTHTDINSAKYDAMKLHSAGISRLRTNESEFLSILAQRNVQQLNLIFQEYSRIWGCDIEREFPGHNKKDLLTDDDLPNKPYKPQQQQSDVRNRTDDRKLIFI</sequence>
<evidence type="ECO:0000256" key="3">
    <source>
        <dbReference type="ARBA" id="ARBA00023216"/>
    </source>
</evidence>
<dbReference type="Gene3D" id="1.10.220.10">
    <property type="entry name" value="Annexin"/>
    <property type="match status" value="3"/>
</dbReference>
<feature type="region of interest" description="Disordered" evidence="4">
    <location>
        <begin position="1"/>
        <end position="79"/>
    </location>
</feature>
<dbReference type="SMART" id="SM00335">
    <property type="entry name" value="ANX"/>
    <property type="match status" value="3"/>
</dbReference>
<dbReference type="OrthoDB" id="37886at2759"/>
<accession>A0A835CZ99</accession>
<dbReference type="InterPro" id="IPR018502">
    <property type="entry name" value="Annexin_repeat"/>
</dbReference>
<protein>
    <recommendedName>
        <fullName evidence="7">Annexin</fullName>
    </recommendedName>
</protein>
<organism evidence="5 6">
    <name type="scientific">Aphidius gifuensis</name>
    <name type="common">Parasitoid wasp</name>
    <dbReference type="NCBI Taxonomy" id="684658"/>
    <lineage>
        <taxon>Eukaryota</taxon>
        <taxon>Metazoa</taxon>
        <taxon>Ecdysozoa</taxon>
        <taxon>Arthropoda</taxon>
        <taxon>Hexapoda</taxon>
        <taxon>Insecta</taxon>
        <taxon>Pterygota</taxon>
        <taxon>Neoptera</taxon>
        <taxon>Endopterygota</taxon>
        <taxon>Hymenoptera</taxon>
        <taxon>Apocrita</taxon>
        <taxon>Ichneumonoidea</taxon>
        <taxon>Braconidae</taxon>
        <taxon>Aphidiinae</taxon>
        <taxon>Aphidius</taxon>
    </lineage>
</organism>
<evidence type="ECO:0000256" key="2">
    <source>
        <dbReference type="ARBA" id="ARBA00022737"/>
    </source>
</evidence>
<feature type="region of interest" description="Disordered" evidence="4">
    <location>
        <begin position="407"/>
        <end position="433"/>
    </location>
</feature>
<evidence type="ECO:0000256" key="1">
    <source>
        <dbReference type="ARBA" id="ARBA00007831"/>
    </source>
</evidence>
<evidence type="ECO:0000313" key="5">
    <source>
        <dbReference type="EMBL" id="KAF7998450.1"/>
    </source>
</evidence>
<dbReference type="PANTHER" id="PTHR10502:SF102">
    <property type="entry name" value="ANNEXIN B11"/>
    <property type="match status" value="1"/>
</dbReference>
<dbReference type="FunFam" id="1.10.220.10:FF:000005">
    <property type="entry name" value="Annexin"/>
    <property type="match status" value="1"/>
</dbReference>
<dbReference type="PRINTS" id="PR00196">
    <property type="entry name" value="ANNEXIN"/>
</dbReference>
<dbReference type="Proteomes" id="UP000639338">
    <property type="component" value="Unassembled WGS sequence"/>
</dbReference>
<dbReference type="Pfam" id="PF00191">
    <property type="entry name" value="Annexin"/>
    <property type="match status" value="3"/>
</dbReference>
<evidence type="ECO:0000313" key="6">
    <source>
        <dbReference type="Proteomes" id="UP000639338"/>
    </source>
</evidence>
<evidence type="ECO:0000256" key="4">
    <source>
        <dbReference type="SAM" id="MobiDB-lite"/>
    </source>
</evidence>
<proteinExistence type="inferred from homology"/>
<dbReference type="PROSITE" id="PS51897">
    <property type="entry name" value="ANNEXIN_2"/>
    <property type="match status" value="2"/>
</dbReference>
<keyword evidence="6" id="KW-1185">Reference proteome</keyword>
<dbReference type="PANTHER" id="PTHR10502">
    <property type="entry name" value="ANNEXIN"/>
    <property type="match status" value="1"/>
</dbReference>
<dbReference type="GO" id="GO:0005737">
    <property type="term" value="C:cytoplasm"/>
    <property type="evidence" value="ECO:0007669"/>
    <property type="project" value="TreeGrafter"/>
</dbReference>
<dbReference type="AlphaFoldDB" id="A0A835CZ99"/>
<comment type="similarity">
    <text evidence="1">Belongs to the annexin family.</text>
</comment>
<evidence type="ECO:0008006" key="7">
    <source>
        <dbReference type="Google" id="ProtNLM"/>
    </source>
</evidence>
<dbReference type="InterPro" id="IPR001464">
    <property type="entry name" value="Annexin"/>
</dbReference>
<keyword evidence="3" id="KW-0041">Annexin</keyword>
<dbReference type="GO" id="GO:0005509">
    <property type="term" value="F:calcium ion binding"/>
    <property type="evidence" value="ECO:0007669"/>
    <property type="project" value="InterPro"/>
</dbReference>
<dbReference type="GO" id="GO:0001786">
    <property type="term" value="F:phosphatidylserine binding"/>
    <property type="evidence" value="ECO:0007669"/>
    <property type="project" value="TreeGrafter"/>
</dbReference>
<dbReference type="SUPFAM" id="SSF47874">
    <property type="entry name" value="Annexin"/>
    <property type="match status" value="1"/>
</dbReference>
<dbReference type="GO" id="GO:0005544">
    <property type="term" value="F:calcium-dependent phospholipid binding"/>
    <property type="evidence" value="ECO:0007669"/>
    <property type="project" value="InterPro"/>
</dbReference>
<reference evidence="5 6" key="1">
    <citation type="submission" date="2020-08" db="EMBL/GenBank/DDBJ databases">
        <title>Aphidius gifuensis genome sequencing and assembly.</title>
        <authorList>
            <person name="Du Z."/>
        </authorList>
    </citation>
    <scope>NUCLEOTIDE SEQUENCE [LARGE SCALE GENOMIC DNA]</scope>
    <source>
        <strain evidence="5">YNYX2018</strain>
        <tissue evidence="5">Adults</tissue>
    </source>
</reference>
<dbReference type="GO" id="GO:0005634">
    <property type="term" value="C:nucleus"/>
    <property type="evidence" value="ECO:0007669"/>
    <property type="project" value="TreeGrafter"/>
</dbReference>